<keyword evidence="4" id="KW-0862">Zinc</keyword>
<dbReference type="InterPro" id="IPR043136">
    <property type="entry name" value="B30.2/SPRY_sf"/>
</dbReference>
<dbReference type="InterPro" id="IPR001870">
    <property type="entry name" value="B30.2/SPRY"/>
</dbReference>
<dbReference type="InterPro" id="IPR001841">
    <property type="entry name" value="Znf_RING"/>
</dbReference>
<dbReference type="InterPro" id="IPR013083">
    <property type="entry name" value="Znf_RING/FYVE/PHD"/>
</dbReference>
<comment type="caution">
    <text evidence="11">The sequence shown here is derived from an EMBL/GenBank/DDBJ whole genome shotgun (WGS) entry which is preliminary data.</text>
</comment>
<evidence type="ECO:0000259" key="10">
    <source>
        <dbReference type="PROSITE" id="PS50188"/>
    </source>
</evidence>
<evidence type="ECO:0000256" key="5">
    <source>
        <dbReference type="ARBA" id="ARBA00022859"/>
    </source>
</evidence>
<dbReference type="SUPFAM" id="SSF49899">
    <property type="entry name" value="Concanavalin A-like lectins/glucanases"/>
    <property type="match status" value="1"/>
</dbReference>
<dbReference type="GO" id="GO:0008270">
    <property type="term" value="F:zinc ion binding"/>
    <property type="evidence" value="ECO:0007669"/>
    <property type="project" value="UniProtKB-KW"/>
</dbReference>
<dbReference type="Pfam" id="PF25600">
    <property type="entry name" value="TRIM_CC"/>
    <property type="match status" value="1"/>
</dbReference>
<dbReference type="GO" id="GO:0005737">
    <property type="term" value="C:cytoplasm"/>
    <property type="evidence" value="ECO:0007669"/>
    <property type="project" value="UniProtKB-ARBA"/>
</dbReference>
<evidence type="ECO:0000256" key="8">
    <source>
        <dbReference type="SAM" id="MobiDB-lite"/>
    </source>
</evidence>
<dbReference type="PROSITE" id="PS00518">
    <property type="entry name" value="ZF_RING_1"/>
    <property type="match status" value="1"/>
</dbReference>
<evidence type="ECO:0000313" key="12">
    <source>
        <dbReference type="Proteomes" id="UP000281406"/>
    </source>
</evidence>
<feature type="compositionally biased region" description="Low complexity" evidence="8">
    <location>
        <begin position="365"/>
        <end position="385"/>
    </location>
</feature>
<proteinExistence type="predicted"/>
<dbReference type="GO" id="GO:0045087">
    <property type="term" value="P:innate immune response"/>
    <property type="evidence" value="ECO:0007669"/>
    <property type="project" value="UniProtKB-KW"/>
</dbReference>
<dbReference type="Gene3D" id="3.30.160.60">
    <property type="entry name" value="Classic Zinc Finger"/>
    <property type="match status" value="1"/>
</dbReference>
<dbReference type="PROSITE" id="PS50089">
    <property type="entry name" value="ZF_RING_2"/>
    <property type="match status" value="1"/>
</dbReference>
<dbReference type="Pfam" id="PF13765">
    <property type="entry name" value="PRY"/>
    <property type="match status" value="1"/>
</dbReference>
<dbReference type="PANTHER" id="PTHR25465">
    <property type="entry name" value="B-BOX DOMAIN CONTAINING"/>
    <property type="match status" value="1"/>
</dbReference>
<keyword evidence="12" id="KW-1185">Reference proteome</keyword>
<dbReference type="PANTHER" id="PTHR25465:SF14">
    <property type="entry name" value="E3 UBIQUITIN-PROTEIN LIGASE TRIM65"/>
    <property type="match status" value="1"/>
</dbReference>
<dbReference type="InterPro" id="IPR013320">
    <property type="entry name" value="ConA-like_dom_sf"/>
</dbReference>
<dbReference type="InterPro" id="IPR051051">
    <property type="entry name" value="E3_ubiq-ligase_TRIM/RNF"/>
</dbReference>
<dbReference type="EMBL" id="RJVU01035826">
    <property type="protein sequence ID" value="ROL47360.1"/>
    <property type="molecule type" value="Genomic_DNA"/>
</dbReference>
<keyword evidence="3 6" id="KW-0863">Zinc-finger</keyword>
<dbReference type="InterPro" id="IPR000315">
    <property type="entry name" value="Znf_B-box"/>
</dbReference>
<dbReference type="SMART" id="SM00184">
    <property type="entry name" value="RING"/>
    <property type="match status" value="1"/>
</dbReference>
<sequence length="625" mass="69947">MASSAWAPEAFSCPICLEILRDPATLPCGHTYCLLCIQTHWDQAARKGCECPQCRQRFNPRPVLARSNVLMEAMEKLRLSGQDGPDVPSSQPGLYPALPSGSPQLCPLHQQVLELYCCHEKLCVCEECGLLGHKGHQVVRPDEERQKVQQELKELNARIQESIADRERVIQSLPQVSEAHKSSLQKLMMDSQAVFMDVLRSVDLSRSQALELLQAHERSSSSLIQARTHQIQQEIVHLHRRRDELKTLDSIQDPITFLNAHERSSSSLIQARTHQIQQEIVHLHRRRDELKTLDSIQDPITFLNTFMAMDSSDPAGSVAMEILTPETVTSGVRSCLDAFREGAENLTKTSLANIFRVVNDAAQSSSQSCDGGVSSSQSQPPSQTPAFQVTEVKSDSVNPDVKPKVKASPPATQDQHKKQDRPSANPVEASCCPSTPAPKTREEMLKFRIEPTLDPNSAFRQIRLSDGYRKATLCAENQSYPDHPERFLYWRQVMCVEPLAGSPYYWELEWTGPRVTVGVAYKDMERSAAEDSSRLGHNTRSWSLYWSGKAFSMWHAGKETALSGPKARRIGVYLDQQAGVLAFYRVSHAQAQEICCVHTHFDAPLFASFRFWSGVGSSITVCELS</sequence>
<dbReference type="InterPro" id="IPR003879">
    <property type="entry name" value="Butyrophylin_SPRY"/>
</dbReference>
<dbReference type="PRINTS" id="PR01407">
    <property type="entry name" value="BUTYPHLNCDUF"/>
</dbReference>
<dbReference type="InterPro" id="IPR003877">
    <property type="entry name" value="SPRY_dom"/>
</dbReference>
<dbReference type="SMART" id="SM00589">
    <property type="entry name" value="PRY"/>
    <property type="match status" value="1"/>
</dbReference>
<keyword evidence="7" id="KW-0175">Coiled coil</keyword>
<dbReference type="Pfam" id="PF00622">
    <property type="entry name" value="SPRY"/>
    <property type="match status" value="1"/>
</dbReference>
<evidence type="ECO:0000313" key="11">
    <source>
        <dbReference type="EMBL" id="ROL47360.1"/>
    </source>
</evidence>
<protein>
    <submittedName>
        <fullName evidence="11">Tripartite motif-containing protein 16</fullName>
    </submittedName>
</protein>
<feature type="coiled-coil region" evidence="7">
    <location>
        <begin position="145"/>
        <end position="172"/>
    </location>
</feature>
<dbReference type="Pfam" id="PF00643">
    <property type="entry name" value="zf-B_box"/>
    <property type="match status" value="1"/>
</dbReference>
<dbReference type="CDD" id="cd16040">
    <property type="entry name" value="SPRY_PRY_SNTX"/>
    <property type="match status" value="1"/>
</dbReference>
<feature type="region of interest" description="Disordered" evidence="8">
    <location>
        <begin position="365"/>
        <end position="440"/>
    </location>
</feature>
<dbReference type="Gene3D" id="3.30.40.10">
    <property type="entry name" value="Zinc/RING finger domain, C3HC4 (zinc finger)"/>
    <property type="match status" value="1"/>
</dbReference>
<evidence type="ECO:0000256" key="2">
    <source>
        <dbReference type="ARBA" id="ARBA00022723"/>
    </source>
</evidence>
<dbReference type="OrthoDB" id="6270329at2759"/>
<dbReference type="Pfam" id="PF15227">
    <property type="entry name" value="zf-C3HC4_4"/>
    <property type="match status" value="1"/>
</dbReference>
<evidence type="ECO:0000256" key="3">
    <source>
        <dbReference type="ARBA" id="ARBA00022771"/>
    </source>
</evidence>
<feature type="domain" description="B30.2/SPRY" evidence="10">
    <location>
        <begin position="431"/>
        <end position="625"/>
    </location>
</feature>
<reference evidence="11 12" key="1">
    <citation type="submission" date="2018-10" db="EMBL/GenBank/DDBJ databases">
        <title>Genome assembly for a Yunnan-Guizhou Plateau 3E fish, Anabarilius grahami (Regan), and its evolutionary and genetic applications.</title>
        <authorList>
            <person name="Jiang W."/>
        </authorList>
    </citation>
    <scope>NUCLEOTIDE SEQUENCE [LARGE SCALE GENOMIC DNA]</scope>
    <source>
        <strain evidence="11">AG-KIZ</strain>
        <tissue evidence="11">Muscle</tissue>
    </source>
</reference>
<feature type="domain" description="RING-type" evidence="9">
    <location>
        <begin position="13"/>
        <end position="55"/>
    </location>
</feature>
<dbReference type="Gene3D" id="2.60.120.920">
    <property type="match status" value="1"/>
</dbReference>
<name>A0A3N0YN62_ANAGA</name>
<dbReference type="CDD" id="cd19769">
    <property type="entry name" value="Bbox2_TRIM16-like"/>
    <property type="match status" value="1"/>
</dbReference>
<dbReference type="SUPFAM" id="SSF57850">
    <property type="entry name" value="RING/U-box"/>
    <property type="match status" value="1"/>
</dbReference>
<organism evidence="11 12">
    <name type="scientific">Anabarilius grahami</name>
    <name type="common">Kanglang fish</name>
    <name type="synonym">Barilius grahami</name>
    <dbReference type="NCBI Taxonomy" id="495550"/>
    <lineage>
        <taxon>Eukaryota</taxon>
        <taxon>Metazoa</taxon>
        <taxon>Chordata</taxon>
        <taxon>Craniata</taxon>
        <taxon>Vertebrata</taxon>
        <taxon>Euteleostomi</taxon>
        <taxon>Actinopterygii</taxon>
        <taxon>Neopterygii</taxon>
        <taxon>Teleostei</taxon>
        <taxon>Ostariophysi</taxon>
        <taxon>Cypriniformes</taxon>
        <taxon>Xenocyprididae</taxon>
        <taxon>Xenocypridinae</taxon>
        <taxon>Xenocypridinae incertae sedis</taxon>
        <taxon>Anabarilius</taxon>
    </lineage>
</organism>
<dbReference type="SUPFAM" id="SSF57845">
    <property type="entry name" value="B-box zinc-binding domain"/>
    <property type="match status" value="1"/>
</dbReference>
<keyword evidence="2" id="KW-0479">Metal-binding</keyword>
<dbReference type="InterPro" id="IPR058030">
    <property type="entry name" value="TRIM8/14/16/25/29/45/65_CC"/>
</dbReference>
<dbReference type="PROSITE" id="PS50188">
    <property type="entry name" value="B302_SPRY"/>
    <property type="match status" value="1"/>
</dbReference>
<dbReference type="InterPro" id="IPR006574">
    <property type="entry name" value="PRY"/>
</dbReference>
<keyword evidence="5" id="KW-0391">Immunity</keyword>
<evidence type="ECO:0000256" key="7">
    <source>
        <dbReference type="SAM" id="Coils"/>
    </source>
</evidence>
<evidence type="ECO:0000256" key="6">
    <source>
        <dbReference type="PROSITE-ProRule" id="PRU00175"/>
    </source>
</evidence>
<gene>
    <name evidence="11" type="ORF">DPX16_1271</name>
</gene>
<evidence type="ECO:0000256" key="4">
    <source>
        <dbReference type="ARBA" id="ARBA00022833"/>
    </source>
</evidence>
<dbReference type="Proteomes" id="UP000281406">
    <property type="component" value="Unassembled WGS sequence"/>
</dbReference>
<dbReference type="SMART" id="SM00449">
    <property type="entry name" value="SPRY"/>
    <property type="match status" value="1"/>
</dbReference>
<dbReference type="AlphaFoldDB" id="A0A3N0YN62"/>
<dbReference type="InterPro" id="IPR017907">
    <property type="entry name" value="Znf_RING_CS"/>
</dbReference>
<evidence type="ECO:0000259" key="9">
    <source>
        <dbReference type="PROSITE" id="PS50089"/>
    </source>
</evidence>
<keyword evidence="1" id="KW-0399">Innate immunity</keyword>
<evidence type="ECO:0000256" key="1">
    <source>
        <dbReference type="ARBA" id="ARBA00022588"/>
    </source>
</evidence>
<dbReference type="SMART" id="SM00336">
    <property type="entry name" value="BBOX"/>
    <property type="match status" value="1"/>
</dbReference>
<accession>A0A3N0YN62</accession>